<dbReference type="EMBL" id="KE524585">
    <property type="protein sequence ID" value="KFB35558.1"/>
    <property type="molecule type" value="Genomic_DNA"/>
</dbReference>
<dbReference type="PROSITE" id="PS51257">
    <property type="entry name" value="PROKAR_LIPOPROTEIN"/>
    <property type="match status" value="1"/>
</dbReference>
<gene>
    <name evidence="2" type="ORF">ZHAS_00002396</name>
</gene>
<reference evidence="2 4" key="1">
    <citation type="journal article" date="2014" name="BMC Genomics">
        <title>Genome sequence of Anopheles sinensis provides insight into genetics basis of mosquito competence for malaria parasites.</title>
        <authorList>
            <person name="Zhou D."/>
            <person name="Zhang D."/>
            <person name="Ding G."/>
            <person name="Shi L."/>
            <person name="Hou Q."/>
            <person name="Ye Y."/>
            <person name="Xu Y."/>
            <person name="Zhou H."/>
            <person name="Xiong C."/>
            <person name="Li S."/>
            <person name="Yu J."/>
            <person name="Hong S."/>
            <person name="Yu X."/>
            <person name="Zou P."/>
            <person name="Chen C."/>
            <person name="Chang X."/>
            <person name="Wang W."/>
            <person name="Lv Y."/>
            <person name="Sun Y."/>
            <person name="Ma L."/>
            <person name="Shen B."/>
            <person name="Zhu C."/>
        </authorList>
    </citation>
    <scope>NUCLEOTIDE SEQUENCE [LARGE SCALE GENOMIC DNA]</scope>
</reference>
<protein>
    <submittedName>
        <fullName evidence="2 3">Uncharacterized protein</fullName>
    </submittedName>
</protein>
<accession>A0A084VC64</accession>
<dbReference type="AlphaFoldDB" id="A0A084VC64"/>
<feature type="chain" id="PRO_5001783524" evidence="1">
    <location>
        <begin position="20"/>
        <end position="104"/>
    </location>
</feature>
<dbReference type="VEuPathDB" id="VectorBase:ASIS004178"/>
<evidence type="ECO:0000313" key="3">
    <source>
        <dbReference type="EnsemblMetazoa" id="ASIC002396-PA"/>
    </source>
</evidence>
<name>A0A084VC64_ANOSI</name>
<evidence type="ECO:0000313" key="2">
    <source>
        <dbReference type="EMBL" id="KFB35558.1"/>
    </source>
</evidence>
<reference evidence="3" key="2">
    <citation type="submission" date="2020-05" db="UniProtKB">
        <authorList>
            <consortium name="EnsemblMetazoa"/>
        </authorList>
    </citation>
    <scope>IDENTIFICATION</scope>
</reference>
<dbReference type="VEuPathDB" id="VectorBase:ASIC002396"/>
<dbReference type="Proteomes" id="UP000030765">
    <property type="component" value="Unassembled WGS sequence"/>
</dbReference>
<dbReference type="EnsemblMetazoa" id="ASIC002396-RA">
    <property type="protein sequence ID" value="ASIC002396-PA"/>
    <property type="gene ID" value="ASIC002396"/>
</dbReference>
<sequence>MKFAIVLLLALFAVACIEARPHPTEDDDAVAEVSAESAEESEVAVDAEADASAEIGIEAEIFDELVKDLESTPEGRKINWGKILLAAAEAVIDQIKSNKTTPQP</sequence>
<evidence type="ECO:0000256" key="1">
    <source>
        <dbReference type="SAM" id="SignalP"/>
    </source>
</evidence>
<evidence type="ECO:0000313" key="4">
    <source>
        <dbReference type="Proteomes" id="UP000030765"/>
    </source>
</evidence>
<keyword evidence="4" id="KW-1185">Reference proteome</keyword>
<dbReference type="EMBL" id="ATLV01010516">
    <property type="status" value="NOT_ANNOTATED_CDS"/>
    <property type="molecule type" value="Genomic_DNA"/>
</dbReference>
<proteinExistence type="predicted"/>
<organism evidence="2">
    <name type="scientific">Anopheles sinensis</name>
    <name type="common">Mosquito</name>
    <dbReference type="NCBI Taxonomy" id="74873"/>
    <lineage>
        <taxon>Eukaryota</taxon>
        <taxon>Metazoa</taxon>
        <taxon>Ecdysozoa</taxon>
        <taxon>Arthropoda</taxon>
        <taxon>Hexapoda</taxon>
        <taxon>Insecta</taxon>
        <taxon>Pterygota</taxon>
        <taxon>Neoptera</taxon>
        <taxon>Endopterygota</taxon>
        <taxon>Diptera</taxon>
        <taxon>Nematocera</taxon>
        <taxon>Culicoidea</taxon>
        <taxon>Culicidae</taxon>
        <taxon>Anophelinae</taxon>
        <taxon>Anopheles</taxon>
    </lineage>
</organism>
<keyword evidence="1" id="KW-0732">Signal</keyword>
<feature type="signal peptide" evidence="1">
    <location>
        <begin position="1"/>
        <end position="19"/>
    </location>
</feature>